<dbReference type="CDD" id="cd00190">
    <property type="entry name" value="Tryp_SPc"/>
    <property type="match status" value="1"/>
</dbReference>
<evidence type="ECO:0000259" key="4">
    <source>
        <dbReference type="PROSITE" id="PS50240"/>
    </source>
</evidence>
<comment type="caution">
    <text evidence="5">The sequence shown here is derived from an EMBL/GenBank/DDBJ whole genome shotgun (WGS) entry which is preliminary data.</text>
</comment>
<dbReference type="AlphaFoldDB" id="A0AAV1KX10"/>
<evidence type="ECO:0000256" key="3">
    <source>
        <dbReference type="SAM" id="SignalP"/>
    </source>
</evidence>
<organism evidence="5 6">
    <name type="scientific">Parnassius mnemosyne</name>
    <name type="common">clouded apollo</name>
    <dbReference type="NCBI Taxonomy" id="213953"/>
    <lineage>
        <taxon>Eukaryota</taxon>
        <taxon>Metazoa</taxon>
        <taxon>Ecdysozoa</taxon>
        <taxon>Arthropoda</taxon>
        <taxon>Hexapoda</taxon>
        <taxon>Insecta</taxon>
        <taxon>Pterygota</taxon>
        <taxon>Neoptera</taxon>
        <taxon>Endopterygota</taxon>
        <taxon>Lepidoptera</taxon>
        <taxon>Glossata</taxon>
        <taxon>Ditrysia</taxon>
        <taxon>Papilionoidea</taxon>
        <taxon>Papilionidae</taxon>
        <taxon>Parnassiinae</taxon>
        <taxon>Parnassini</taxon>
        <taxon>Parnassius</taxon>
        <taxon>Driopa</taxon>
    </lineage>
</organism>
<keyword evidence="3" id="KW-0732">Signal</keyword>
<reference evidence="5 6" key="1">
    <citation type="submission" date="2023-11" db="EMBL/GenBank/DDBJ databases">
        <authorList>
            <person name="Hedman E."/>
            <person name="Englund M."/>
            <person name="Stromberg M."/>
            <person name="Nyberg Akerstrom W."/>
            <person name="Nylinder S."/>
            <person name="Jareborg N."/>
            <person name="Kallberg Y."/>
            <person name="Kronander E."/>
        </authorList>
    </citation>
    <scope>NUCLEOTIDE SEQUENCE [LARGE SCALE GENOMIC DNA]</scope>
</reference>
<sequence length="458" mass="50838">MGMLIFLLGTALLPSFVSLQAAQDLDPDTRKYLDNIFKSVTEDIDNNTLNWLKTVVGTNDTEISTESSSETATIAVTSAPDDTTGKLWSKSDLSDPDLDADFEDSVKCSMDDGSDGLCVLYHQCDDKGLIDNTTLIDLRAGKCPHYLMKCCLPSEAHKKPTKVTPSLPQSGCGWSNPGASILRVKSSGQATSQDNINKQTYADYGEFPWMVALIKKHDGEDWSQKNYLGGGTIIHPSVVVTAAHKIDKYIPEQIKCRAGEWDTQTNLELYPYQERDVQKIVTHEEYYKTPAYNDISLLILEKPYDLRDAPHIGVACLSPDLPVPGKQCFSMGWGKEFQKKDKYAVILKKVQLPYVAFEECQASLRKTRLTARYNLHSSHLCAGGEEGVDTCKGDGGSSLVCPILEDGEFTRFAVYGMVAFGVGCGNPIPAVYVNIPHLYRWIGAKMRDENFDRSSYRY</sequence>
<feature type="domain" description="Peptidase S1" evidence="4">
    <location>
        <begin position="195"/>
        <end position="447"/>
    </location>
</feature>
<evidence type="ECO:0000313" key="6">
    <source>
        <dbReference type="Proteomes" id="UP001314205"/>
    </source>
</evidence>
<dbReference type="InterPro" id="IPR043504">
    <property type="entry name" value="Peptidase_S1_PA_chymotrypsin"/>
</dbReference>
<dbReference type="GO" id="GO:0004252">
    <property type="term" value="F:serine-type endopeptidase activity"/>
    <property type="evidence" value="ECO:0007669"/>
    <property type="project" value="InterPro"/>
</dbReference>
<dbReference type="InterPro" id="IPR009003">
    <property type="entry name" value="Peptidase_S1_PA"/>
</dbReference>
<dbReference type="InterPro" id="IPR051487">
    <property type="entry name" value="Ser/Thr_Proteases_Immune/Dev"/>
</dbReference>
<comment type="similarity">
    <text evidence="2">Belongs to the peptidase S1 family. CLIP subfamily.</text>
</comment>
<dbReference type="PROSITE" id="PS50240">
    <property type="entry name" value="TRYPSIN_DOM"/>
    <property type="match status" value="1"/>
</dbReference>
<dbReference type="SUPFAM" id="SSF50494">
    <property type="entry name" value="Trypsin-like serine proteases"/>
    <property type="match status" value="1"/>
</dbReference>
<dbReference type="GO" id="GO:0006508">
    <property type="term" value="P:proteolysis"/>
    <property type="evidence" value="ECO:0007669"/>
    <property type="project" value="InterPro"/>
</dbReference>
<name>A0AAV1KX10_9NEOP</name>
<evidence type="ECO:0000256" key="1">
    <source>
        <dbReference type="ARBA" id="ARBA00023157"/>
    </source>
</evidence>
<protein>
    <recommendedName>
        <fullName evidence="4">Peptidase S1 domain-containing protein</fullName>
    </recommendedName>
</protein>
<dbReference type="Proteomes" id="UP001314205">
    <property type="component" value="Unassembled WGS sequence"/>
</dbReference>
<dbReference type="InterPro" id="IPR001314">
    <property type="entry name" value="Peptidase_S1A"/>
</dbReference>
<dbReference type="Pfam" id="PF18322">
    <property type="entry name" value="CLIP_1"/>
    <property type="match status" value="1"/>
</dbReference>
<proteinExistence type="inferred from homology"/>
<keyword evidence="1" id="KW-1015">Disulfide bond</keyword>
<accession>A0AAV1KX10</accession>
<dbReference type="Pfam" id="PF00089">
    <property type="entry name" value="Trypsin"/>
    <property type="match status" value="1"/>
</dbReference>
<dbReference type="SMART" id="SM00020">
    <property type="entry name" value="Tryp_SPc"/>
    <property type="match status" value="1"/>
</dbReference>
<keyword evidence="6" id="KW-1185">Reference proteome</keyword>
<dbReference type="PANTHER" id="PTHR24256">
    <property type="entry name" value="TRYPTASE-RELATED"/>
    <property type="match status" value="1"/>
</dbReference>
<dbReference type="InterPro" id="IPR041515">
    <property type="entry name" value="PPAF-2-like_Clip"/>
</dbReference>
<dbReference type="PRINTS" id="PR00722">
    <property type="entry name" value="CHYMOTRYPSIN"/>
</dbReference>
<dbReference type="InterPro" id="IPR001254">
    <property type="entry name" value="Trypsin_dom"/>
</dbReference>
<feature type="chain" id="PRO_5043314884" description="Peptidase S1 domain-containing protein" evidence="3">
    <location>
        <begin position="23"/>
        <end position="458"/>
    </location>
</feature>
<dbReference type="Gene3D" id="2.40.10.10">
    <property type="entry name" value="Trypsin-like serine proteases"/>
    <property type="match status" value="2"/>
</dbReference>
<evidence type="ECO:0000256" key="2">
    <source>
        <dbReference type="ARBA" id="ARBA00024195"/>
    </source>
</evidence>
<gene>
    <name evidence="5" type="ORF">PARMNEM_LOCUS8372</name>
</gene>
<evidence type="ECO:0000313" key="5">
    <source>
        <dbReference type="EMBL" id="CAK1587606.1"/>
    </source>
</evidence>
<feature type="signal peptide" evidence="3">
    <location>
        <begin position="1"/>
        <end position="22"/>
    </location>
</feature>
<dbReference type="EMBL" id="CAVLGL010000082">
    <property type="protein sequence ID" value="CAK1587606.1"/>
    <property type="molecule type" value="Genomic_DNA"/>
</dbReference>